<sequence length="46" mass="5041">MFGIDAYSFGTLWPSLLGVAGMAAAMIWGFIKVRKLMSEDAHKHGK</sequence>
<dbReference type="STRING" id="49186.SAMN05421647_106102"/>
<proteinExistence type="predicted"/>
<dbReference type="Proteomes" id="UP000186895">
    <property type="component" value="Unassembled WGS sequence"/>
</dbReference>
<protein>
    <submittedName>
        <fullName evidence="2">Uncharacterized protein</fullName>
    </submittedName>
</protein>
<evidence type="ECO:0000313" key="3">
    <source>
        <dbReference type="Proteomes" id="UP000186895"/>
    </source>
</evidence>
<dbReference type="AlphaFoldDB" id="A0A1N6TYZ9"/>
<evidence type="ECO:0000313" key="2">
    <source>
        <dbReference type="EMBL" id="SIQ58499.1"/>
    </source>
</evidence>
<feature type="transmembrane region" description="Helical" evidence="1">
    <location>
        <begin position="12"/>
        <end position="31"/>
    </location>
</feature>
<evidence type="ECO:0000256" key="1">
    <source>
        <dbReference type="SAM" id="Phobius"/>
    </source>
</evidence>
<reference evidence="2 3" key="1">
    <citation type="submission" date="2017-01" db="EMBL/GenBank/DDBJ databases">
        <authorList>
            <person name="Mah S.A."/>
            <person name="Swanson W.J."/>
            <person name="Moy G.W."/>
            <person name="Vacquier V.D."/>
        </authorList>
    </citation>
    <scope>NUCLEOTIDE SEQUENCE [LARGE SCALE GENOMIC DNA]</scope>
    <source>
        <strain evidence="2 3">DSM 7027</strain>
    </source>
</reference>
<gene>
    <name evidence="2" type="ORF">SAMN05421647_106102</name>
</gene>
<dbReference type="RefSeq" id="WP_175612017.1">
    <property type="nucleotide sequence ID" value="NZ_FTMN01000006.1"/>
</dbReference>
<keyword evidence="3" id="KW-1185">Reference proteome</keyword>
<dbReference type="EMBL" id="FTMN01000006">
    <property type="protein sequence ID" value="SIQ58499.1"/>
    <property type="molecule type" value="Genomic_DNA"/>
</dbReference>
<keyword evidence="1" id="KW-0472">Membrane</keyword>
<keyword evidence="1" id="KW-1133">Transmembrane helix</keyword>
<keyword evidence="1" id="KW-0812">Transmembrane</keyword>
<name>A0A1N6TYZ9_9GAMM</name>
<organism evidence="2 3">
    <name type="scientific">Marinobacterium stanieri</name>
    <dbReference type="NCBI Taxonomy" id="49186"/>
    <lineage>
        <taxon>Bacteria</taxon>
        <taxon>Pseudomonadati</taxon>
        <taxon>Pseudomonadota</taxon>
        <taxon>Gammaproteobacteria</taxon>
        <taxon>Oceanospirillales</taxon>
        <taxon>Oceanospirillaceae</taxon>
        <taxon>Marinobacterium</taxon>
    </lineage>
</organism>
<accession>A0A1N6TYZ9</accession>
<dbReference type="eggNOG" id="ENOG502ZD5G">
    <property type="taxonomic scope" value="Bacteria"/>
</dbReference>